<comment type="pathway">
    <text evidence="3">Secondary metabolite biosynthesis; terpenoid biosynthesis.</text>
</comment>
<keyword evidence="6" id="KW-0812">Transmembrane</keyword>
<feature type="binding site" description="axial binding residue" evidence="13">
    <location>
        <position position="446"/>
    </location>
    <ligand>
        <name>heme</name>
        <dbReference type="ChEBI" id="CHEBI:30413"/>
    </ligand>
    <ligandPart>
        <name>Fe</name>
        <dbReference type="ChEBI" id="CHEBI:18248"/>
    </ligandPart>
</feature>
<name>A0AAD7G5T9_MYCRO</name>
<evidence type="ECO:0000313" key="15">
    <source>
        <dbReference type="Proteomes" id="UP001221757"/>
    </source>
</evidence>
<dbReference type="GO" id="GO:0016705">
    <property type="term" value="F:oxidoreductase activity, acting on paired donors, with incorporation or reduction of molecular oxygen"/>
    <property type="evidence" value="ECO:0007669"/>
    <property type="project" value="InterPro"/>
</dbReference>
<evidence type="ECO:0000256" key="6">
    <source>
        <dbReference type="ARBA" id="ARBA00022692"/>
    </source>
</evidence>
<evidence type="ECO:0000256" key="9">
    <source>
        <dbReference type="ARBA" id="ARBA00023002"/>
    </source>
</evidence>
<keyword evidence="8" id="KW-1133">Transmembrane helix</keyword>
<evidence type="ECO:0000256" key="11">
    <source>
        <dbReference type="ARBA" id="ARBA00023033"/>
    </source>
</evidence>
<evidence type="ECO:0000256" key="1">
    <source>
        <dbReference type="ARBA" id="ARBA00001971"/>
    </source>
</evidence>
<protein>
    <submittedName>
        <fullName evidence="14">Cytochrome P450</fullName>
    </submittedName>
</protein>
<keyword evidence="15" id="KW-1185">Reference proteome</keyword>
<dbReference type="PRINTS" id="PR00465">
    <property type="entry name" value="EP450IV"/>
</dbReference>
<evidence type="ECO:0000256" key="7">
    <source>
        <dbReference type="ARBA" id="ARBA00022723"/>
    </source>
</evidence>
<comment type="cofactor">
    <cofactor evidence="1 13">
        <name>heme</name>
        <dbReference type="ChEBI" id="CHEBI:30413"/>
    </cofactor>
</comment>
<evidence type="ECO:0000256" key="4">
    <source>
        <dbReference type="ARBA" id="ARBA00010617"/>
    </source>
</evidence>
<dbReference type="GO" id="GO:0016020">
    <property type="term" value="C:membrane"/>
    <property type="evidence" value="ECO:0007669"/>
    <property type="project" value="UniProtKB-SubCell"/>
</dbReference>
<keyword evidence="10 13" id="KW-0408">Iron</keyword>
<dbReference type="Gene3D" id="1.10.630.10">
    <property type="entry name" value="Cytochrome P450"/>
    <property type="match status" value="1"/>
</dbReference>
<proteinExistence type="inferred from homology"/>
<evidence type="ECO:0000313" key="14">
    <source>
        <dbReference type="EMBL" id="KAJ7662455.1"/>
    </source>
</evidence>
<dbReference type="InterPro" id="IPR002403">
    <property type="entry name" value="Cyt_P450_E_grp-IV"/>
</dbReference>
<comment type="subcellular location">
    <subcellularLocation>
        <location evidence="2">Membrane</location>
    </subcellularLocation>
</comment>
<keyword evidence="7 13" id="KW-0479">Metal-binding</keyword>
<evidence type="ECO:0000256" key="12">
    <source>
        <dbReference type="ARBA" id="ARBA00023136"/>
    </source>
</evidence>
<dbReference type="InterPro" id="IPR036396">
    <property type="entry name" value="Cyt_P450_sf"/>
</dbReference>
<evidence type="ECO:0000256" key="3">
    <source>
        <dbReference type="ARBA" id="ARBA00004721"/>
    </source>
</evidence>
<dbReference type="PANTHER" id="PTHR24305:SF166">
    <property type="entry name" value="CYTOCHROME P450 12A4, MITOCHONDRIAL-RELATED"/>
    <property type="match status" value="1"/>
</dbReference>
<dbReference type="AlphaFoldDB" id="A0AAD7G5T9"/>
<keyword evidence="9" id="KW-0560">Oxidoreductase</keyword>
<keyword evidence="5 13" id="KW-0349">Heme</keyword>
<evidence type="ECO:0000256" key="10">
    <source>
        <dbReference type="ARBA" id="ARBA00023004"/>
    </source>
</evidence>
<dbReference type="InterPro" id="IPR050121">
    <property type="entry name" value="Cytochrome_P450_monoxygenase"/>
</dbReference>
<organism evidence="14 15">
    <name type="scientific">Mycena rosella</name>
    <name type="common">Pink bonnet</name>
    <name type="synonym">Agaricus rosellus</name>
    <dbReference type="NCBI Taxonomy" id="1033263"/>
    <lineage>
        <taxon>Eukaryota</taxon>
        <taxon>Fungi</taxon>
        <taxon>Dikarya</taxon>
        <taxon>Basidiomycota</taxon>
        <taxon>Agaricomycotina</taxon>
        <taxon>Agaricomycetes</taxon>
        <taxon>Agaricomycetidae</taxon>
        <taxon>Agaricales</taxon>
        <taxon>Marasmiineae</taxon>
        <taxon>Mycenaceae</taxon>
        <taxon>Mycena</taxon>
    </lineage>
</organism>
<dbReference type="EMBL" id="JARKIE010000240">
    <property type="protein sequence ID" value="KAJ7662455.1"/>
    <property type="molecule type" value="Genomic_DNA"/>
</dbReference>
<gene>
    <name evidence="14" type="ORF">B0H17DRAFT_1211924</name>
</gene>
<comment type="caution">
    <text evidence="14">The sequence shown here is derived from an EMBL/GenBank/DDBJ whole genome shotgun (WGS) entry which is preliminary data.</text>
</comment>
<dbReference type="InterPro" id="IPR001128">
    <property type="entry name" value="Cyt_P450"/>
</dbReference>
<evidence type="ECO:0000256" key="8">
    <source>
        <dbReference type="ARBA" id="ARBA00022989"/>
    </source>
</evidence>
<dbReference type="Proteomes" id="UP001221757">
    <property type="component" value="Unassembled WGS sequence"/>
</dbReference>
<dbReference type="PRINTS" id="PR00385">
    <property type="entry name" value="P450"/>
</dbReference>
<evidence type="ECO:0000256" key="2">
    <source>
        <dbReference type="ARBA" id="ARBA00004370"/>
    </source>
</evidence>
<comment type="similarity">
    <text evidence="4">Belongs to the cytochrome P450 family.</text>
</comment>
<keyword evidence="12" id="KW-0472">Membrane</keyword>
<evidence type="ECO:0000256" key="13">
    <source>
        <dbReference type="PIRSR" id="PIRSR602403-1"/>
    </source>
</evidence>
<dbReference type="GO" id="GO:0004497">
    <property type="term" value="F:monooxygenase activity"/>
    <property type="evidence" value="ECO:0007669"/>
    <property type="project" value="UniProtKB-KW"/>
</dbReference>
<evidence type="ECO:0000256" key="5">
    <source>
        <dbReference type="ARBA" id="ARBA00022617"/>
    </source>
</evidence>
<dbReference type="PANTHER" id="PTHR24305">
    <property type="entry name" value="CYTOCHROME P450"/>
    <property type="match status" value="1"/>
</dbReference>
<keyword evidence="11" id="KW-0503">Monooxygenase</keyword>
<reference evidence="14" key="1">
    <citation type="submission" date="2023-03" db="EMBL/GenBank/DDBJ databases">
        <title>Massive genome expansion in bonnet fungi (Mycena s.s.) driven by repeated elements and novel gene families across ecological guilds.</title>
        <authorList>
            <consortium name="Lawrence Berkeley National Laboratory"/>
            <person name="Harder C.B."/>
            <person name="Miyauchi S."/>
            <person name="Viragh M."/>
            <person name="Kuo A."/>
            <person name="Thoen E."/>
            <person name="Andreopoulos B."/>
            <person name="Lu D."/>
            <person name="Skrede I."/>
            <person name="Drula E."/>
            <person name="Henrissat B."/>
            <person name="Morin E."/>
            <person name="Kohler A."/>
            <person name="Barry K."/>
            <person name="LaButti K."/>
            <person name="Morin E."/>
            <person name="Salamov A."/>
            <person name="Lipzen A."/>
            <person name="Mereny Z."/>
            <person name="Hegedus B."/>
            <person name="Baldrian P."/>
            <person name="Stursova M."/>
            <person name="Weitz H."/>
            <person name="Taylor A."/>
            <person name="Grigoriev I.V."/>
            <person name="Nagy L.G."/>
            <person name="Martin F."/>
            <person name="Kauserud H."/>
        </authorList>
    </citation>
    <scope>NUCLEOTIDE SEQUENCE</scope>
    <source>
        <strain evidence="14">CBHHK067</strain>
    </source>
</reference>
<sequence>MFLKLVVSICGTLGAYLLYYVLRGVYAELTSPLRLLPGPKSPHWLFGNLKELRDDIASGRDERWFEQYGRTVKLHRLFNRSQVYTIDTKAIHHILSNTPIYQKSGPARFSLGRIVGPGQLTSAFISGVINNVLGVLVVEGDVHKQQRKIMNPAFGAPQIRELTGIFVEKSVQLRDIWATQLATLDIIGLAGFNYQINALGTRSEDTPNELAAAFEALFRTETTFSLLRILQARFPIFRYIPSDKVIRESQATMMRIGGQLLADSKRDIAENGTFDTGRARDLLSLLVRANTSKEIPASQRLSDKDVLAQVPTFLIAGHETTSTAVTWALFALTQNTGAQSRLRAELQSLETENPTMDDLHNLTYLDCVVRETLRVHPPVVATSRVAMCDDVLPLATPFTDKHGIVHETLRIRKGDMAPERWLSPIANSIPGVWGQMLTFLGGPRGCIGYRFSLVEMKALLFSLVRSFEFELAVPIADIGKTSVIVQRPILLSDPKAGNQMPLLVRPAVRS</sequence>
<dbReference type="SUPFAM" id="SSF48264">
    <property type="entry name" value="Cytochrome P450"/>
    <property type="match status" value="1"/>
</dbReference>
<accession>A0AAD7G5T9</accession>
<dbReference type="GO" id="GO:0020037">
    <property type="term" value="F:heme binding"/>
    <property type="evidence" value="ECO:0007669"/>
    <property type="project" value="InterPro"/>
</dbReference>
<dbReference type="Pfam" id="PF00067">
    <property type="entry name" value="p450"/>
    <property type="match status" value="2"/>
</dbReference>
<dbReference type="GO" id="GO:0005506">
    <property type="term" value="F:iron ion binding"/>
    <property type="evidence" value="ECO:0007669"/>
    <property type="project" value="InterPro"/>
</dbReference>